<gene>
    <name evidence="1" type="ORF">CRI88_20440</name>
</gene>
<sequence length="138" mass="16414">MRFGFLSLHDVESTRFITLLVYQDNNRGISHEIASISRPFDTVIDVIDLVIDLQLDSLETDSQQLYRDLIVCDMPIIYRRELDETKTYIDRAYDELVEIYELNTEAEAQHLAKWRLFIIKKLERLIAWLKKETEYANI</sequence>
<accession>A0A2I0UV65</accession>
<comment type="caution">
    <text evidence="1">The sequence shown here is derived from an EMBL/GenBank/DDBJ whole genome shotgun (WGS) entry which is preliminary data.</text>
</comment>
<dbReference type="RefSeq" id="WP_101966998.1">
    <property type="nucleotide sequence ID" value="NZ_PDFK01000010.1"/>
</dbReference>
<evidence type="ECO:0000313" key="2">
    <source>
        <dbReference type="Proteomes" id="UP000234956"/>
    </source>
</evidence>
<dbReference type="Proteomes" id="UP000234956">
    <property type="component" value="Unassembled WGS sequence"/>
</dbReference>
<dbReference type="AlphaFoldDB" id="A0A2I0UV65"/>
<reference evidence="1 2" key="1">
    <citation type="submission" date="2017-10" db="EMBL/GenBank/DDBJ databases">
        <title>Draft genome of Lysinibacillus fusiformis strain Juneja, a laboratory-derived pathogen of Drosophila melanogaster.</title>
        <authorList>
            <person name="Smith B.R."/>
            <person name="Unckless R.L."/>
        </authorList>
    </citation>
    <scope>NUCLEOTIDE SEQUENCE [LARGE SCALE GENOMIC DNA]</scope>
    <source>
        <strain evidence="1 2">Juneja</strain>
    </source>
</reference>
<evidence type="ECO:0000313" key="1">
    <source>
        <dbReference type="EMBL" id="PKU49957.1"/>
    </source>
</evidence>
<name>A0A2I0UV65_9BACI</name>
<dbReference type="EMBL" id="PDFK01000010">
    <property type="protein sequence ID" value="PKU49957.1"/>
    <property type="molecule type" value="Genomic_DNA"/>
</dbReference>
<protein>
    <submittedName>
        <fullName evidence="1">Uncharacterized protein</fullName>
    </submittedName>
</protein>
<proteinExistence type="predicted"/>
<organism evidence="1 2">
    <name type="scientific">Lysinibacillus fusiformis</name>
    <dbReference type="NCBI Taxonomy" id="28031"/>
    <lineage>
        <taxon>Bacteria</taxon>
        <taxon>Bacillati</taxon>
        <taxon>Bacillota</taxon>
        <taxon>Bacilli</taxon>
        <taxon>Bacillales</taxon>
        <taxon>Bacillaceae</taxon>
        <taxon>Lysinibacillus</taxon>
    </lineage>
</organism>